<evidence type="ECO:0000256" key="6">
    <source>
        <dbReference type="SAM" id="MobiDB-lite"/>
    </source>
</evidence>
<evidence type="ECO:0000256" key="3">
    <source>
        <dbReference type="ARBA" id="ARBA00022612"/>
    </source>
</evidence>
<evidence type="ECO:0000256" key="5">
    <source>
        <dbReference type="ARBA" id="ARBA00022950"/>
    </source>
</evidence>
<evidence type="ECO:0000256" key="1">
    <source>
        <dbReference type="ARBA" id="ARBA00008293"/>
    </source>
</evidence>
<sequence>MAAVSRAIKEELLEATAPEVYAAPGGKRRRGATRVKTESRVDVKSLTKKESKKRKAAAAAAAAAADELEILGATAPRRPYQWRGRRVRRVLRPGTTVVFSPGERSGVRAKRSADEVYADEDILEQLERGDGEFAYGKRARVLETSNPTPSLEPLTEQVVLPGQAKLLPTVQVLAPRKRRAAASTADSGGEGAEAKRVKAEAPFASYSEGGDSKVKVELRERKRVAPGLAVETVDVKIPVAKRKREEDVAVDVMKRLKQDPDALEETLRVAYSEIPEKIPLDPGVEPMAVEATAAAAPAGARLLPEVRLHPSMLTSSARTPRARVRPAEGVRYHPSINLVSRVVRSGLRRQRAQRRRRRARRARRGSQVPLSRLWPARYHPTITVPTRRSLL</sequence>
<dbReference type="GO" id="GO:0003677">
    <property type="term" value="F:DNA binding"/>
    <property type="evidence" value="ECO:0007669"/>
    <property type="project" value="InterPro"/>
</dbReference>
<proteinExistence type="inferred from homology"/>
<accession>A0AAU7E0A7</accession>
<dbReference type="Pfam" id="PF03910">
    <property type="entry name" value="Adeno_PV"/>
    <property type="match status" value="2"/>
</dbReference>
<dbReference type="EMBL" id="PP711818">
    <property type="protein sequence ID" value="XBH23593.1"/>
    <property type="molecule type" value="Genomic_DNA"/>
</dbReference>
<evidence type="ECO:0000313" key="7">
    <source>
        <dbReference type="EMBL" id="XBH23593.1"/>
    </source>
</evidence>
<evidence type="ECO:0000256" key="2">
    <source>
        <dbReference type="ARBA" id="ARBA00022562"/>
    </source>
</evidence>
<feature type="region of interest" description="Disordered" evidence="6">
    <location>
        <begin position="347"/>
        <end position="367"/>
    </location>
</feature>
<dbReference type="GO" id="GO:0044423">
    <property type="term" value="C:virion component"/>
    <property type="evidence" value="ECO:0007669"/>
    <property type="project" value="UniProtKB-KW"/>
</dbReference>
<dbReference type="InterPro" id="IPR005608">
    <property type="entry name" value="Adeno_V"/>
</dbReference>
<reference evidence="7" key="2">
    <citation type="submission" date="2024-02" db="EMBL/GenBank/DDBJ databases">
        <authorList>
            <person name="Hu B."/>
        </authorList>
    </citation>
    <scope>NUCLEOTIDE SEQUENCE</scope>
    <source>
        <strain evidence="7">1A/Kenya/BAT2584/2015</strain>
    </source>
</reference>
<reference evidence="7" key="1">
    <citation type="journal article" date="2024" name="Microbiome">
        <title>Substantial viral diversity in bats and rodents from East Africa: insights into evolution, recombination, and cocirculation.</title>
        <authorList>
            <person name="Wang D."/>
            <person name="Yang X."/>
            <person name="Ren Z."/>
            <person name="Hu B."/>
            <person name="Zhao H."/>
            <person name="Yang K."/>
            <person name="Shi P."/>
            <person name="Zhang Z."/>
            <person name="Feng Q."/>
            <person name="Nawenja C.V."/>
            <person name="Obanda V."/>
            <person name="Robert K."/>
            <person name="Nalikka B."/>
            <person name="Waruhiu C.N."/>
            <person name="Ochola G.O."/>
            <person name="Onyuok S.O."/>
            <person name="Ochieng H."/>
            <person name="Li B."/>
            <person name="Zhu Y."/>
            <person name="Si H."/>
            <person name="Yin J."/>
            <person name="Kristiansen K."/>
            <person name="Jin X."/>
            <person name="Xu X."/>
            <person name="Xiao M."/>
            <person name="Agwanda B."/>
            <person name="Ommeh S."/>
            <person name="Li J."/>
            <person name="Shi Z.L."/>
        </authorList>
    </citation>
    <scope>NUCLEOTIDE SEQUENCE</scope>
    <source>
        <strain evidence="7">1A/Kenya/BAT2584/2015</strain>
    </source>
</reference>
<protein>
    <submittedName>
        <fullName evidence="7">V protein</fullName>
    </submittedName>
</protein>
<keyword evidence="5" id="KW-0118">Viral capsid assembly</keyword>
<feature type="compositionally biased region" description="Basic and acidic residues" evidence="6">
    <location>
        <begin position="35"/>
        <end position="49"/>
    </location>
</feature>
<keyword evidence="4" id="KW-0946">Virion</keyword>
<organism evidence="7">
    <name type="scientific">Cardioderma bat adenovirus</name>
    <dbReference type="NCBI Taxonomy" id="3141913"/>
    <lineage>
        <taxon>Viruses</taxon>
        <taxon>Varidnaviria</taxon>
        <taxon>Bamfordvirae</taxon>
        <taxon>Preplasmiviricota</taxon>
        <taxon>Polisuviricotina</taxon>
        <taxon>Pharingeaviricetes</taxon>
        <taxon>Rowavirales</taxon>
        <taxon>Adenoviridae</taxon>
    </lineage>
</organism>
<comment type="similarity">
    <text evidence="1">Belongs to the adenoviridae core-capsid bridging protein family.</text>
</comment>
<feature type="compositionally biased region" description="Basic residues" evidence="6">
    <location>
        <begin position="347"/>
        <end position="364"/>
    </location>
</feature>
<feature type="region of interest" description="Disordered" evidence="6">
    <location>
        <begin position="24"/>
        <end position="52"/>
    </location>
</feature>
<name>A0AAU7E0A7_9ADEN</name>
<keyword evidence="2" id="KW-1048">Host nucleus</keyword>
<keyword evidence="3" id="KW-1188">Viral release from host cell</keyword>
<evidence type="ECO:0000256" key="4">
    <source>
        <dbReference type="ARBA" id="ARBA00022844"/>
    </source>
</evidence>